<keyword evidence="7 12" id="KW-0456">Lyase</keyword>
<dbReference type="GO" id="GO:0005576">
    <property type="term" value="C:extracellular region"/>
    <property type="evidence" value="ECO:0007669"/>
    <property type="project" value="UniProtKB-SubCell"/>
</dbReference>
<name>A0AAN6VMU1_9PEZI</name>
<evidence type="ECO:0000256" key="4">
    <source>
        <dbReference type="ARBA" id="ARBA00012437"/>
    </source>
</evidence>
<proteinExistence type="inferred from homology"/>
<evidence type="ECO:0000256" key="9">
    <source>
        <dbReference type="ARBA" id="ARBA00023326"/>
    </source>
</evidence>
<comment type="caution">
    <text evidence="12">The sequence shown here is derived from an EMBL/GenBank/DDBJ whole genome shotgun (WGS) entry which is preliminary data.</text>
</comment>
<evidence type="ECO:0000313" key="12">
    <source>
        <dbReference type="EMBL" id="KAK4153671.1"/>
    </source>
</evidence>
<keyword evidence="8" id="KW-0119">Carbohydrate metabolism</keyword>
<protein>
    <recommendedName>
        <fullName evidence="4">rhamnogalacturonan endolyase</fullName>
        <ecNumber evidence="4">4.2.2.23</ecNumber>
    </recommendedName>
</protein>
<reference evidence="12" key="2">
    <citation type="submission" date="2023-05" db="EMBL/GenBank/DDBJ databases">
        <authorList>
            <consortium name="Lawrence Berkeley National Laboratory"/>
            <person name="Steindorff A."/>
            <person name="Hensen N."/>
            <person name="Bonometti L."/>
            <person name="Westerberg I."/>
            <person name="Brannstrom I.O."/>
            <person name="Guillou S."/>
            <person name="Cros-Aarteil S."/>
            <person name="Calhoun S."/>
            <person name="Haridas S."/>
            <person name="Kuo A."/>
            <person name="Mondo S."/>
            <person name="Pangilinan J."/>
            <person name="Riley R."/>
            <person name="Labutti K."/>
            <person name="Andreopoulos B."/>
            <person name="Lipzen A."/>
            <person name="Chen C."/>
            <person name="Yanf M."/>
            <person name="Daum C."/>
            <person name="Ng V."/>
            <person name="Clum A."/>
            <person name="Ohm R."/>
            <person name="Martin F."/>
            <person name="Silar P."/>
            <person name="Natvig D."/>
            <person name="Lalanne C."/>
            <person name="Gautier V."/>
            <person name="Ament-Velasquez S.L."/>
            <person name="Kruys A."/>
            <person name="Hutchinson M.I."/>
            <person name="Powell A.J."/>
            <person name="Barry K."/>
            <person name="Miller A.N."/>
            <person name="Grigoriev I.V."/>
            <person name="Debuchy R."/>
            <person name="Gladieux P."/>
            <person name="Thoren M.H."/>
            <person name="Johannesson H."/>
        </authorList>
    </citation>
    <scope>NUCLEOTIDE SEQUENCE</scope>
    <source>
        <strain evidence="12">CBS 538.74</strain>
    </source>
</reference>
<comment type="subcellular location">
    <subcellularLocation>
        <location evidence="2">Secreted</location>
    </subcellularLocation>
</comment>
<keyword evidence="5" id="KW-0964">Secreted</keyword>
<gene>
    <name evidence="12" type="ORF">C8A00DRAFT_15097</name>
</gene>
<feature type="domain" description="Rhamnogalacturonan lyase" evidence="11">
    <location>
        <begin position="417"/>
        <end position="585"/>
    </location>
</feature>
<evidence type="ECO:0000256" key="7">
    <source>
        <dbReference type="ARBA" id="ARBA00023239"/>
    </source>
</evidence>
<dbReference type="InterPro" id="IPR014718">
    <property type="entry name" value="GH-type_carb-bd"/>
</dbReference>
<dbReference type="EMBL" id="MU856933">
    <property type="protein sequence ID" value="KAK4153671.1"/>
    <property type="molecule type" value="Genomic_DNA"/>
</dbReference>
<dbReference type="EC" id="4.2.2.23" evidence="4"/>
<dbReference type="PANTHER" id="PTHR32018:SF1">
    <property type="entry name" value="RHAMNOGALACTURONAN ENDOLYASE"/>
    <property type="match status" value="1"/>
</dbReference>
<dbReference type="GO" id="GO:0030246">
    <property type="term" value="F:carbohydrate binding"/>
    <property type="evidence" value="ECO:0007669"/>
    <property type="project" value="InterPro"/>
</dbReference>
<dbReference type="Proteomes" id="UP001302745">
    <property type="component" value="Unassembled WGS sequence"/>
</dbReference>
<dbReference type="GO" id="GO:0102210">
    <property type="term" value="F:rhamnogalacturonan endolyase activity"/>
    <property type="evidence" value="ECO:0007669"/>
    <property type="project" value="UniProtKB-EC"/>
</dbReference>
<dbReference type="GO" id="GO:0000272">
    <property type="term" value="P:polysaccharide catabolic process"/>
    <property type="evidence" value="ECO:0007669"/>
    <property type="project" value="UniProtKB-KW"/>
</dbReference>
<dbReference type="Gene3D" id="2.70.98.10">
    <property type="match status" value="1"/>
</dbReference>
<dbReference type="PANTHER" id="PTHR32018">
    <property type="entry name" value="RHAMNOGALACTURONATE LYASE FAMILY PROTEIN"/>
    <property type="match status" value="1"/>
</dbReference>
<dbReference type="Pfam" id="PF14683">
    <property type="entry name" value="CBM-like"/>
    <property type="match status" value="1"/>
</dbReference>
<dbReference type="Gene3D" id="2.60.120.260">
    <property type="entry name" value="Galactose-binding domain-like"/>
    <property type="match status" value="1"/>
</dbReference>
<evidence type="ECO:0000256" key="6">
    <source>
        <dbReference type="ARBA" id="ARBA00022729"/>
    </source>
</evidence>
<evidence type="ECO:0000256" key="5">
    <source>
        <dbReference type="ARBA" id="ARBA00022525"/>
    </source>
</evidence>
<evidence type="ECO:0000256" key="1">
    <source>
        <dbReference type="ARBA" id="ARBA00001324"/>
    </source>
</evidence>
<dbReference type="SUPFAM" id="SSF49452">
    <property type="entry name" value="Starch-binding domain-like"/>
    <property type="match status" value="1"/>
</dbReference>
<dbReference type="InterPro" id="IPR029411">
    <property type="entry name" value="RG-lyase_III"/>
</dbReference>
<keyword evidence="9" id="KW-0624">Polysaccharide degradation</keyword>
<dbReference type="InterPro" id="IPR008979">
    <property type="entry name" value="Galactose-bd-like_sf"/>
</dbReference>
<evidence type="ECO:0000313" key="13">
    <source>
        <dbReference type="Proteomes" id="UP001302745"/>
    </source>
</evidence>
<organism evidence="12 13">
    <name type="scientific">Chaetomidium leptoderma</name>
    <dbReference type="NCBI Taxonomy" id="669021"/>
    <lineage>
        <taxon>Eukaryota</taxon>
        <taxon>Fungi</taxon>
        <taxon>Dikarya</taxon>
        <taxon>Ascomycota</taxon>
        <taxon>Pezizomycotina</taxon>
        <taxon>Sordariomycetes</taxon>
        <taxon>Sordariomycetidae</taxon>
        <taxon>Sordariales</taxon>
        <taxon>Chaetomiaceae</taxon>
        <taxon>Chaetomidium</taxon>
    </lineage>
</organism>
<evidence type="ECO:0000256" key="10">
    <source>
        <dbReference type="SAM" id="SignalP"/>
    </source>
</evidence>
<feature type="chain" id="PRO_5042977685" description="rhamnogalacturonan endolyase" evidence="10">
    <location>
        <begin position="20"/>
        <end position="587"/>
    </location>
</feature>
<feature type="signal peptide" evidence="10">
    <location>
        <begin position="1"/>
        <end position="19"/>
    </location>
</feature>
<dbReference type="SUPFAM" id="SSF74650">
    <property type="entry name" value="Galactose mutarotase-like"/>
    <property type="match status" value="1"/>
</dbReference>
<comment type="similarity">
    <text evidence="3">Belongs to the polysaccharide lyase 4 family.</text>
</comment>
<keyword evidence="6 10" id="KW-0732">Signal</keyword>
<comment type="catalytic activity">
    <reaction evidence="1">
        <text>Endotype eliminative cleavage of L-alpha-rhamnopyranosyl-(1-&gt;4)-alpha-D-galactopyranosyluronic acid bonds of rhamnogalacturonan I domains in ramified hairy regions of pectin leaving L-rhamnopyranose at the reducing end and 4-deoxy-4,5-unsaturated D-galactopyranosyluronic acid at the non-reducing end.</text>
        <dbReference type="EC" id="4.2.2.23"/>
    </reaction>
</comment>
<evidence type="ECO:0000256" key="3">
    <source>
        <dbReference type="ARBA" id="ARBA00010418"/>
    </source>
</evidence>
<dbReference type="InterPro" id="IPR013784">
    <property type="entry name" value="Carb-bd-like_fold"/>
</dbReference>
<dbReference type="CDD" id="cd10316">
    <property type="entry name" value="RGL4_M"/>
    <property type="match status" value="1"/>
</dbReference>
<dbReference type="InterPro" id="IPR029413">
    <property type="entry name" value="RG-lyase_II"/>
</dbReference>
<reference evidence="12" key="1">
    <citation type="journal article" date="2023" name="Mol. Phylogenet. Evol.">
        <title>Genome-scale phylogeny and comparative genomics of the fungal order Sordariales.</title>
        <authorList>
            <person name="Hensen N."/>
            <person name="Bonometti L."/>
            <person name="Westerberg I."/>
            <person name="Brannstrom I.O."/>
            <person name="Guillou S."/>
            <person name="Cros-Aarteil S."/>
            <person name="Calhoun S."/>
            <person name="Haridas S."/>
            <person name="Kuo A."/>
            <person name="Mondo S."/>
            <person name="Pangilinan J."/>
            <person name="Riley R."/>
            <person name="LaButti K."/>
            <person name="Andreopoulos B."/>
            <person name="Lipzen A."/>
            <person name="Chen C."/>
            <person name="Yan M."/>
            <person name="Daum C."/>
            <person name="Ng V."/>
            <person name="Clum A."/>
            <person name="Steindorff A."/>
            <person name="Ohm R.A."/>
            <person name="Martin F."/>
            <person name="Silar P."/>
            <person name="Natvig D.O."/>
            <person name="Lalanne C."/>
            <person name="Gautier V."/>
            <person name="Ament-Velasquez S.L."/>
            <person name="Kruys A."/>
            <person name="Hutchinson M.I."/>
            <person name="Powell A.J."/>
            <person name="Barry K."/>
            <person name="Miller A.N."/>
            <person name="Grigoriev I.V."/>
            <person name="Debuchy R."/>
            <person name="Gladieux P."/>
            <person name="Hiltunen Thoren M."/>
            <person name="Johannesson H."/>
        </authorList>
    </citation>
    <scope>NUCLEOTIDE SEQUENCE</scope>
    <source>
        <strain evidence="12">CBS 538.74</strain>
    </source>
</reference>
<dbReference type="CDD" id="cd10320">
    <property type="entry name" value="RGL4_N"/>
    <property type="match status" value="1"/>
</dbReference>
<evidence type="ECO:0000256" key="8">
    <source>
        <dbReference type="ARBA" id="ARBA00023277"/>
    </source>
</evidence>
<evidence type="ECO:0000256" key="2">
    <source>
        <dbReference type="ARBA" id="ARBA00004613"/>
    </source>
</evidence>
<dbReference type="InterPro" id="IPR051850">
    <property type="entry name" value="Polysacch_Lyase_4"/>
</dbReference>
<dbReference type="AlphaFoldDB" id="A0AAN6VMU1"/>
<dbReference type="InterPro" id="IPR011013">
    <property type="entry name" value="Gal_mutarotase_sf_dom"/>
</dbReference>
<sequence length="587" mass="65645">MKNLAVALVASLFANVATAVPAHKGAAPFLIPIDNQRWVIGNDVWNMTQGRQYGVKLHYKDRDCVGDAWGHYVSYNGAANDLAWTSASVVEKGEHKGVPFIDIMFTADEGDMHWVIFEGQHGAYQYFVNHNLPTLGEFRTLWRLDNTTFPNGRTAEKDGALPPLSDYIAANKVQDETWLAPDGKSYITKYDWTGWLRKQDYYGVYGNEVGSWYINPGKDDYNGNHAKQELMVHRESSSGDAVQLNMIHGTHFTASSSDVFPDGKMWGPWLWYLNDGSKPDAAARAKKEVATWPYPWLNNKAYHARGKVTGRLVLSDGRPAAGAAVFLGDNNPTKTPLDMGSTYYYTSYADAHGNFEFTNVRANTTYGLQAWSNGPPIADVYTTFLQNNVHIVTKEGHKSTTTHLGTLHWPISNRTRRLFQLGDLDHYSHGFLHGGAPHQHGLVSACPANLVYRIGRSQPSTDWCFGQTHRGNWTIEFFEEEEEKEKDQKKPTLIVSLAGYSSGASTTIWANGQHQIGNMTSGGGAPELQNDPSLYRSATAAGEWRLLEFPFQDVGVLQRGSLNTVTFELTQNTTWRGFMWDSIILEW</sequence>
<keyword evidence="13" id="KW-1185">Reference proteome</keyword>
<dbReference type="SUPFAM" id="SSF49785">
    <property type="entry name" value="Galactose-binding domain-like"/>
    <property type="match status" value="1"/>
</dbReference>
<accession>A0AAN6VMU1</accession>
<evidence type="ECO:0000259" key="11">
    <source>
        <dbReference type="Pfam" id="PF14683"/>
    </source>
</evidence>